<dbReference type="EMBL" id="CM017613">
    <property type="protein sequence ID" value="TYI32912.1"/>
    <property type="molecule type" value="Genomic_DNA"/>
</dbReference>
<organism evidence="1 2">
    <name type="scientific">Gossypium tomentosum</name>
    <name type="common">Hawaiian cotton</name>
    <name type="synonym">Gossypium sandvicense</name>
    <dbReference type="NCBI Taxonomy" id="34277"/>
    <lineage>
        <taxon>Eukaryota</taxon>
        <taxon>Viridiplantae</taxon>
        <taxon>Streptophyta</taxon>
        <taxon>Embryophyta</taxon>
        <taxon>Tracheophyta</taxon>
        <taxon>Spermatophyta</taxon>
        <taxon>Magnoliopsida</taxon>
        <taxon>eudicotyledons</taxon>
        <taxon>Gunneridae</taxon>
        <taxon>Pentapetalae</taxon>
        <taxon>rosids</taxon>
        <taxon>malvids</taxon>
        <taxon>Malvales</taxon>
        <taxon>Malvaceae</taxon>
        <taxon>Malvoideae</taxon>
        <taxon>Gossypium</taxon>
    </lineage>
</organism>
<accession>A0A5D2QXS2</accession>
<keyword evidence="2" id="KW-1185">Reference proteome</keyword>
<protein>
    <submittedName>
        <fullName evidence="1">Uncharacterized protein</fullName>
    </submittedName>
</protein>
<dbReference type="AlphaFoldDB" id="A0A5D2QXS2"/>
<reference evidence="1 2" key="1">
    <citation type="submission" date="2019-07" db="EMBL/GenBank/DDBJ databases">
        <title>WGS assembly of Gossypium tomentosum.</title>
        <authorList>
            <person name="Chen Z.J."/>
            <person name="Sreedasyam A."/>
            <person name="Ando A."/>
            <person name="Song Q."/>
            <person name="De L."/>
            <person name="Hulse-Kemp A."/>
            <person name="Ding M."/>
            <person name="Ye W."/>
            <person name="Kirkbride R."/>
            <person name="Jenkins J."/>
            <person name="Plott C."/>
            <person name="Lovell J."/>
            <person name="Lin Y.-M."/>
            <person name="Vaughn R."/>
            <person name="Liu B."/>
            <person name="Li W."/>
            <person name="Simpson S."/>
            <person name="Scheffler B."/>
            <person name="Saski C."/>
            <person name="Grover C."/>
            <person name="Hu G."/>
            <person name="Conover J."/>
            <person name="Carlson J."/>
            <person name="Shu S."/>
            <person name="Boston L."/>
            <person name="Williams M."/>
            <person name="Peterson D."/>
            <person name="Mcgee K."/>
            <person name="Jones D."/>
            <person name="Wendel J."/>
            <person name="Stelly D."/>
            <person name="Grimwood J."/>
            <person name="Schmutz J."/>
        </authorList>
    </citation>
    <scope>NUCLEOTIDE SEQUENCE [LARGE SCALE GENOMIC DNA]</scope>
    <source>
        <strain evidence="1">7179.01</strain>
    </source>
</reference>
<name>A0A5D2QXS2_GOSTO</name>
<evidence type="ECO:0000313" key="1">
    <source>
        <dbReference type="EMBL" id="TYI32912.1"/>
    </source>
</evidence>
<dbReference type="Proteomes" id="UP000322667">
    <property type="component" value="Chromosome A04"/>
</dbReference>
<sequence>MHGTLLLKFAFLNFHHRLRIVMQSFRSGAGQSRSSVGIKLTSNCSILVVEVSYSEHHVIYSAEVSKILLFRRKCIVVIRLGFQR</sequence>
<gene>
    <name evidence="1" type="ORF">ES332_A04G095500v1</name>
</gene>
<proteinExistence type="predicted"/>
<evidence type="ECO:0000313" key="2">
    <source>
        <dbReference type="Proteomes" id="UP000322667"/>
    </source>
</evidence>